<evidence type="ECO:0008006" key="3">
    <source>
        <dbReference type="Google" id="ProtNLM"/>
    </source>
</evidence>
<dbReference type="KEGG" id="cwa:CwatDRAFT_5964"/>
<dbReference type="Gene3D" id="1.20.1220.20">
    <property type="entry name" value="Uncharcterised protein PF01724"/>
    <property type="match status" value="1"/>
</dbReference>
<organism evidence="1 2">
    <name type="scientific">Crocosphaera watsonii WH 8501</name>
    <dbReference type="NCBI Taxonomy" id="165597"/>
    <lineage>
        <taxon>Bacteria</taxon>
        <taxon>Bacillati</taxon>
        <taxon>Cyanobacteriota</taxon>
        <taxon>Cyanophyceae</taxon>
        <taxon>Oscillatoriophycideae</taxon>
        <taxon>Chroococcales</taxon>
        <taxon>Aphanothecaceae</taxon>
        <taxon>Crocosphaera</taxon>
    </lineage>
</organism>
<name>Q4C944_CROWT</name>
<keyword evidence="2" id="KW-1185">Reference proteome</keyword>
<reference evidence="1" key="2">
    <citation type="submission" date="2005-06" db="EMBL/GenBank/DDBJ databases">
        <title>Sequencing of the draft genome and assembly of Crocosphaera watsonii WH 8501.</title>
        <authorList>
            <consortium name="US DOE Joint Genome Institute (JGI-PGF)"/>
            <person name="Copeland A."/>
            <person name="Lucas S."/>
            <person name="Lapidus A."/>
            <person name="Barry K."/>
            <person name="Detter C."/>
            <person name="Glavina T."/>
            <person name="Hammon N."/>
            <person name="Israni S."/>
            <person name="Pitluck S."/>
            <person name="Richardson P."/>
        </authorList>
    </citation>
    <scope>NUCLEOTIDE SEQUENCE [LARGE SCALE GENOMIC DNA]</scope>
    <source>
        <strain evidence="1">WH 8501</strain>
    </source>
</reference>
<accession>Q4C944</accession>
<comment type="caution">
    <text evidence="1">The sequence shown here is derived from an EMBL/GenBank/DDBJ whole genome shotgun (WGS) entry which is preliminary data.</text>
</comment>
<dbReference type="InterPro" id="IPR002636">
    <property type="entry name" value="DUF29"/>
</dbReference>
<proteinExistence type="predicted"/>
<dbReference type="Pfam" id="PF01724">
    <property type="entry name" value="DUF29"/>
    <property type="match status" value="1"/>
</dbReference>
<dbReference type="PANTHER" id="PTHR34235">
    <property type="entry name" value="SLR1203 PROTEIN-RELATED"/>
    <property type="match status" value="1"/>
</dbReference>
<evidence type="ECO:0000313" key="2">
    <source>
        <dbReference type="Proteomes" id="UP000003922"/>
    </source>
</evidence>
<dbReference type="EMBL" id="AADV02000002">
    <property type="protein sequence ID" value="EAM52077.1"/>
    <property type="molecule type" value="Genomic_DNA"/>
</dbReference>
<dbReference type="AlphaFoldDB" id="Q4C944"/>
<gene>
    <name evidence="1" type="ORF">CwatDRAFT_5964</name>
</gene>
<sequence>MEEASGYNRFLTVIKHIIMINNLYDTYYAQWTRSQIEALKAQDLKNIDFEHLIENLEMGDPKETVESNLIILIAHLLKLAVQKDAPDWMTNSWYNSIDEHRKRVLKAQRKYKPIKKYLPTAIENAYPDARDLAIKEGKRADGRKVIKRDESEYPEKCPFTFEQILDETWYPN</sequence>
<dbReference type="Proteomes" id="UP000003922">
    <property type="component" value="Unassembled WGS sequence"/>
</dbReference>
<reference evidence="1" key="1">
    <citation type="submission" date="2004-02" db="EMBL/GenBank/DDBJ databases">
        <authorList>
            <consortium name="DOE Joint Genome Institute"/>
        </authorList>
    </citation>
    <scope>NUCLEOTIDE SEQUENCE [LARGE SCALE GENOMIC DNA]</scope>
    <source>
        <strain evidence="1">WH 8501</strain>
    </source>
</reference>
<protein>
    <recommendedName>
        <fullName evidence="3">DUF29 domain-containing protein</fullName>
    </recommendedName>
</protein>
<evidence type="ECO:0000313" key="1">
    <source>
        <dbReference type="EMBL" id="EAM52077.1"/>
    </source>
</evidence>
<reference evidence="1" key="3">
    <citation type="submission" date="2016-12" db="EMBL/GenBank/DDBJ databases">
        <title>Annotation of the draft genome assembly of Crocosphaera watsonii WH 8501.</title>
        <authorList>
            <consortium name="US DOE Joint Genome Institute (JGI-ORNL)"/>
            <person name="Larimer F."/>
            <person name="Land M."/>
        </authorList>
    </citation>
    <scope>NUCLEOTIDE SEQUENCE</scope>
    <source>
        <strain evidence="1">WH 8501</strain>
    </source>
</reference>